<proteinExistence type="inferred from homology"/>
<dbReference type="EMBL" id="DROD01000536">
    <property type="protein sequence ID" value="HHJ53201.1"/>
    <property type="molecule type" value="Genomic_DNA"/>
</dbReference>
<evidence type="ECO:0000256" key="1">
    <source>
        <dbReference type="ARBA" id="ARBA00006174"/>
    </source>
</evidence>
<protein>
    <submittedName>
        <fullName evidence="4">MmgE/PrpD family protein</fullName>
    </submittedName>
</protein>
<dbReference type="InterPro" id="IPR042183">
    <property type="entry name" value="MmgE/PrpD_sf_1"/>
</dbReference>
<sequence>MMEEYITYKLAEFTKNLRYEDLTEETVTNVKRFLLDSIGCAFGGSQTHDVKIMLDFYNEIGGKEEATVINSDKKLPMIHQTLLNSLMIRALDYNDIYWEEDPSHPSDLIPAALTPAEYLHKSGKDLITAIVLAYEWEQRLCEFAHPGVRETKWHHATLTQFASPLAAGKVLDLSVEELVHAIGISASHNHTLGVVTAGNLTMMKNTVDPMAVQAGLYAALLAQRGYEGPAHVIDGKEGLVDVFVNNEFELNILTDGLGESFRINRCSMKAFPTEALTHTPMSAVIKLMQENNIKKEDIEQVTIGTVARAADILSDPSKYDPKTRETADHSLPYCISVCIVD</sequence>
<dbReference type="InterPro" id="IPR036148">
    <property type="entry name" value="MmgE/PrpD_sf"/>
</dbReference>
<dbReference type="Gene3D" id="1.10.4100.10">
    <property type="entry name" value="2-methylcitrate dehydratase PrpD"/>
    <property type="match status" value="1"/>
</dbReference>
<gene>
    <name evidence="4" type="ORF">ENJ89_08420</name>
</gene>
<dbReference type="PANTHER" id="PTHR16943">
    <property type="entry name" value="2-METHYLCITRATE DEHYDRATASE-RELATED"/>
    <property type="match status" value="1"/>
</dbReference>
<evidence type="ECO:0000259" key="2">
    <source>
        <dbReference type="Pfam" id="PF03972"/>
    </source>
</evidence>
<dbReference type="InterPro" id="IPR005656">
    <property type="entry name" value="MmgE_PrpD"/>
</dbReference>
<evidence type="ECO:0000259" key="3">
    <source>
        <dbReference type="Pfam" id="PF19305"/>
    </source>
</evidence>
<evidence type="ECO:0000313" key="4">
    <source>
        <dbReference type="EMBL" id="HHJ53201.1"/>
    </source>
</evidence>
<feature type="domain" description="MmgE/PrpD N-terminal" evidence="2">
    <location>
        <begin position="9"/>
        <end position="248"/>
    </location>
</feature>
<accession>A0A7V5PQ59</accession>
<dbReference type="SUPFAM" id="SSF103378">
    <property type="entry name" value="2-methylcitrate dehydratase PrpD"/>
    <property type="match status" value="1"/>
</dbReference>
<feature type="domain" description="MmgE/PrpD C-terminal" evidence="3">
    <location>
        <begin position="271"/>
        <end position="341"/>
    </location>
</feature>
<name>A0A7V5PQ59_CALAY</name>
<dbReference type="Pfam" id="PF03972">
    <property type="entry name" value="MmgE_PrpD_N"/>
    <property type="match status" value="1"/>
</dbReference>
<dbReference type="InterPro" id="IPR045337">
    <property type="entry name" value="MmgE_PrpD_C"/>
</dbReference>
<dbReference type="Pfam" id="PF19305">
    <property type="entry name" value="MmgE_PrpD_C"/>
    <property type="match status" value="1"/>
</dbReference>
<reference evidence="4" key="1">
    <citation type="journal article" date="2020" name="mSystems">
        <title>Genome- and Community-Level Interaction Insights into Carbon Utilization and Element Cycling Functions of Hydrothermarchaeota in Hydrothermal Sediment.</title>
        <authorList>
            <person name="Zhou Z."/>
            <person name="Liu Y."/>
            <person name="Xu W."/>
            <person name="Pan J."/>
            <person name="Luo Z.H."/>
            <person name="Li M."/>
        </authorList>
    </citation>
    <scope>NUCLEOTIDE SEQUENCE [LARGE SCALE GENOMIC DNA]</scope>
    <source>
        <strain evidence="4">HyVt-527</strain>
    </source>
</reference>
<comment type="similarity">
    <text evidence="1">Belongs to the PrpD family.</text>
</comment>
<dbReference type="PANTHER" id="PTHR16943:SF8">
    <property type="entry name" value="2-METHYLCITRATE DEHYDRATASE"/>
    <property type="match status" value="1"/>
</dbReference>
<dbReference type="AlphaFoldDB" id="A0A7V5PQ59"/>
<dbReference type="Proteomes" id="UP000886124">
    <property type="component" value="Unassembled WGS sequence"/>
</dbReference>
<dbReference type="GO" id="GO:0016829">
    <property type="term" value="F:lyase activity"/>
    <property type="evidence" value="ECO:0007669"/>
    <property type="project" value="InterPro"/>
</dbReference>
<organism evidence="4">
    <name type="scientific">Caldithrix abyssi</name>
    <dbReference type="NCBI Taxonomy" id="187145"/>
    <lineage>
        <taxon>Bacteria</taxon>
        <taxon>Pseudomonadati</taxon>
        <taxon>Calditrichota</taxon>
        <taxon>Calditrichia</taxon>
        <taxon>Calditrichales</taxon>
        <taxon>Calditrichaceae</taxon>
        <taxon>Caldithrix</taxon>
    </lineage>
</organism>
<dbReference type="InterPro" id="IPR045336">
    <property type="entry name" value="MmgE_PrpD_N"/>
</dbReference>
<comment type="caution">
    <text evidence="4">The sequence shown here is derived from an EMBL/GenBank/DDBJ whole genome shotgun (WGS) entry which is preliminary data.</text>
</comment>
<feature type="non-terminal residue" evidence="4">
    <location>
        <position position="341"/>
    </location>
</feature>